<name>A0A2P6TQB7_CHLSO</name>
<accession>A0A2P6TQB7</accession>
<evidence type="ECO:0000313" key="2">
    <source>
        <dbReference type="Proteomes" id="UP000239899"/>
    </source>
</evidence>
<dbReference type="Proteomes" id="UP000239899">
    <property type="component" value="Unassembled WGS sequence"/>
</dbReference>
<protein>
    <submittedName>
        <fullName evidence="1">Uncharacterized protein</fullName>
    </submittedName>
</protein>
<reference evidence="1 2" key="1">
    <citation type="journal article" date="2018" name="Plant J.">
        <title>Genome sequences of Chlorella sorokiniana UTEX 1602 and Micractinium conductrix SAG 241.80: implications to maltose excretion by a green alga.</title>
        <authorList>
            <person name="Arriola M.B."/>
            <person name="Velmurugan N."/>
            <person name="Zhang Y."/>
            <person name="Plunkett M.H."/>
            <person name="Hondzo H."/>
            <person name="Barney B.M."/>
        </authorList>
    </citation>
    <scope>NUCLEOTIDE SEQUENCE [LARGE SCALE GENOMIC DNA]</scope>
    <source>
        <strain evidence="2">UTEX 1602</strain>
    </source>
</reference>
<gene>
    <name evidence="1" type="ORF">C2E21_5220</name>
</gene>
<dbReference type="EMBL" id="LHPG02000009">
    <property type="protein sequence ID" value="PRW56225.1"/>
    <property type="molecule type" value="Genomic_DNA"/>
</dbReference>
<sequence>MAAAPSPCGEMNRRLDSLLQALGSPQPDAHSGTQLNEDCKHLLDSANRLASLEGSADELAALQRYCLTSACLLLGRLAGLPSDGRARLARFAFQHLETVGHALRQAPRDQSADQLLPAEALAAWLGACTESALTLPRQAELFELAVGALAANLSTLCFDSFWRPLTSALAAEEELTSGLVQLLESFMAGAAAALRLPEERRPARTQDASAGHLEALLLAHWSALRTLQPAIVDGAAGHPPSLLMALTTSLAACIGRAPTQLGLDAELRQLFDQVLDSVPESVKAKTFKRVATAASSGPPLMVHLLLTGRLDSMLNQLLQRVSTRAINAELASELVSLVEGAASGLLQAGHTALPRAAEKEQRRQLAAQGQ</sequence>
<proteinExistence type="predicted"/>
<dbReference type="AlphaFoldDB" id="A0A2P6TQB7"/>
<organism evidence="1 2">
    <name type="scientific">Chlorella sorokiniana</name>
    <name type="common">Freshwater green alga</name>
    <dbReference type="NCBI Taxonomy" id="3076"/>
    <lineage>
        <taxon>Eukaryota</taxon>
        <taxon>Viridiplantae</taxon>
        <taxon>Chlorophyta</taxon>
        <taxon>core chlorophytes</taxon>
        <taxon>Trebouxiophyceae</taxon>
        <taxon>Chlorellales</taxon>
        <taxon>Chlorellaceae</taxon>
        <taxon>Chlorella clade</taxon>
        <taxon>Chlorella</taxon>
    </lineage>
</organism>
<keyword evidence="2" id="KW-1185">Reference proteome</keyword>
<evidence type="ECO:0000313" key="1">
    <source>
        <dbReference type="EMBL" id="PRW56225.1"/>
    </source>
</evidence>
<comment type="caution">
    <text evidence="1">The sequence shown here is derived from an EMBL/GenBank/DDBJ whole genome shotgun (WGS) entry which is preliminary data.</text>
</comment>